<keyword evidence="1" id="KW-1133">Transmembrane helix</keyword>
<dbReference type="SUPFAM" id="SSF48403">
    <property type="entry name" value="Ankyrin repeat"/>
    <property type="match status" value="1"/>
</dbReference>
<feature type="non-terminal residue" evidence="2">
    <location>
        <position position="1"/>
    </location>
</feature>
<feature type="transmembrane region" description="Helical" evidence="1">
    <location>
        <begin position="98"/>
        <end position="124"/>
    </location>
</feature>
<evidence type="ECO:0000313" key="2">
    <source>
        <dbReference type="EMBL" id="SVB41157.1"/>
    </source>
</evidence>
<feature type="non-terminal residue" evidence="2">
    <location>
        <position position="201"/>
    </location>
</feature>
<dbReference type="AlphaFoldDB" id="A0A382DUC4"/>
<organism evidence="2">
    <name type="scientific">marine metagenome</name>
    <dbReference type="NCBI Taxonomy" id="408172"/>
    <lineage>
        <taxon>unclassified sequences</taxon>
        <taxon>metagenomes</taxon>
        <taxon>ecological metagenomes</taxon>
    </lineage>
</organism>
<keyword evidence="1" id="KW-0472">Membrane</keyword>
<name>A0A382DUC4_9ZZZZ</name>
<protein>
    <submittedName>
        <fullName evidence="2">Uncharacterized protein</fullName>
    </submittedName>
</protein>
<dbReference type="Gene3D" id="1.25.40.20">
    <property type="entry name" value="Ankyrin repeat-containing domain"/>
    <property type="match status" value="1"/>
</dbReference>
<dbReference type="InterPro" id="IPR036770">
    <property type="entry name" value="Ankyrin_rpt-contain_sf"/>
</dbReference>
<gene>
    <name evidence="2" type="ORF">METZ01_LOCUS194011</name>
</gene>
<reference evidence="2" key="1">
    <citation type="submission" date="2018-05" db="EMBL/GenBank/DDBJ databases">
        <authorList>
            <person name="Lanie J.A."/>
            <person name="Ng W.-L."/>
            <person name="Kazmierczak K.M."/>
            <person name="Andrzejewski T.M."/>
            <person name="Davidsen T.M."/>
            <person name="Wayne K.J."/>
            <person name="Tettelin H."/>
            <person name="Glass J.I."/>
            <person name="Rusch D."/>
            <person name="Podicherti R."/>
            <person name="Tsui H.-C.T."/>
            <person name="Winkler M.E."/>
        </authorList>
    </citation>
    <scope>NUCLEOTIDE SEQUENCE</scope>
</reference>
<sequence length="201" mass="21510">VIVCFVGVLLAIFTHSLNGLLFFTLGLLVFVMPSVMPVAFILFFVKDAAKKTRFLLIFLGVSLGGCFGYWLDGRGFLILDWLALLAESLLFRGRGPGYYINSISLSFGYLLGGVVVGGLVAFLLTKPKEPTLAKAASRGNIEAAQKHIAAGTGVNAKDNDGTTTLDSADAETVDLLCKHGDNNKKEQKTVGKSDDESCRSV</sequence>
<dbReference type="EMBL" id="UINC01040788">
    <property type="protein sequence ID" value="SVB41157.1"/>
    <property type="molecule type" value="Genomic_DNA"/>
</dbReference>
<evidence type="ECO:0000256" key="1">
    <source>
        <dbReference type="SAM" id="Phobius"/>
    </source>
</evidence>
<feature type="transmembrane region" description="Helical" evidence="1">
    <location>
        <begin position="20"/>
        <end position="45"/>
    </location>
</feature>
<keyword evidence="1" id="KW-0812">Transmembrane</keyword>
<feature type="transmembrane region" description="Helical" evidence="1">
    <location>
        <begin position="54"/>
        <end position="71"/>
    </location>
</feature>
<proteinExistence type="predicted"/>
<accession>A0A382DUC4</accession>